<sequence length="166" mass="18436">MKGYFAVSSIEVCKREGRSALGAMDNNLMRLQEFDHNNHWREIPEMLAKLLTLLFAIVALKNADGGEDFFKANHSVIMAFVLAVVVYFLASVLQLQIRNFLPITIVLLLGSLASVLAVAILSLTIASITLALWLTVFALVAYFKKREVSAAVRNWIGRDENLPVTV</sequence>
<organism evidence="1 2">
    <name type="scientific">Bauhinia variegata</name>
    <name type="common">Purple orchid tree</name>
    <name type="synonym">Phanera variegata</name>
    <dbReference type="NCBI Taxonomy" id="167791"/>
    <lineage>
        <taxon>Eukaryota</taxon>
        <taxon>Viridiplantae</taxon>
        <taxon>Streptophyta</taxon>
        <taxon>Embryophyta</taxon>
        <taxon>Tracheophyta</taxon>
        <taxon>Spermatophyta</taxon>
        <taxon>Magnoliopsida</taxon>
        <taxon>eudicotyledons</taxon>
        <taxon>Gunneridae</taxon>
        <taxon>Pentapetalae</taxon>
        <taxon>rosids</taxon>
        <taxon>fabids</taxon>
        <taxon>Fabales</taxon>
        <taxon>Fabaceae</taxon>
        <taxon>Cercidoideae</taxon>
        <taxon>Cercideae</taxon>
        <taxon>Bauhiniinae</taxon>
        <taxon>Bauhinia</taxon>
    </lineage>
</organism>
<evidence type="ECO:0000313" key="2">
    <source>
        <dbReference type="Proteomes" id="UP000828941"/>
    </source>
</evidence>
<name>A0ACB9NH86_BAUVA</name>
<dbReference type="Proteomes" id="UP000828941">
    <property type="component" value="Chromosome 6"/>
</dbReference>
<proteinExistence type="predicted"/>
<keyword evidence="2" id="KW-1185">Reference proteome</keyword>
<reference evidence="1 2" key="1">
    <citation type="journal article" date="2022" name="DNA Res.">
        <title>Chromosomal-level genome assembly of the orchid tree Bauhinia variegata (Leguminosae; Cercidoideae) supports the allotetraploid origin hypothesis of Bauhinia.</title>
        <authorList>
            <person name="Zhong Y."/>
            <person name="Chen Y."/>
            <person name="Zheng D."/>
            <person name="Pang J."/>
            <person name="Liu Y."/>
            <person name="Luo S."/>
            <person name="Meng S."/>
            <person name="Qian L."/>
            <person name="Wei D."/>
            <person name="Dai S."/>
            <person name="Zhou R."/>
        </authorList>
    </citation>
    <scope>NUCLEOTIDE SEQUENCE [LARGE SCALE GENOMIC DNA]</scope>
    <source>
        <strain evidence="1">BV-YZ2020</strain>
    </source>
</reference>
<comment type="caution">
    <text evidence="1">The sequence shown here is derived from an EMBL/GenBank/DDBJ whole genome shotgun (WGS) entry which is preliminary data.</text>
</comment>
<gene>
    <name evidence="1" type="ORF">L6164_013958</name>
</gene>
<accession>A0ACB9NH86</accession>
<protein>
    <submittedName>
        <fullName evidence="1">Uncharacterized protein</fullName>
    </submittedName>
</protein>
<evidence type="ECO:0000313" key="1">
    <source>
        <dbReference type="EMBL" id="KAI4335297.1"/>
    </source>
</evidence>
<dbReference type="EMBL" id="CM039431">
    <property type="protein sequence ID" value="KAI4335297.1"/>
    <property type="molecule type" value="Genomic_DNA"/>
</dbReference>